<organism evidence="1 2">
    <name type="scientific">Mytilus galloprovincialis</name>
    <name type="common">Mediterranean mussel</name>
    <dbReference type="NCBI Taxonomy" id="29158"/>
    <lineage>
        <taxon>Eukaryota</taxon>
        <taxon>Metazoa</taxon>
        <taxon>Spiralia</taxon>
        <taxon>Lophotrochozoa</taxon>
        <taxon>Mollusca</taxon>
        <taxon>Bivalvia</taxon>
        <taxon>Autobranchia</taxon>
        <taxon>Pteriomorphia</taxon>
        <taxon>Mytilida</taxon>
        <taxon>Mytiloidea</taxon>
        <taxon>Mytilidae</taxon>
        <taxon>Mytilinae</taxon>
        <taxon>Mytilus</taxon>
    </lineage>
</organism>
<protein>
    <submittedName>
        <fullName evidence="1">Uncharacterized protein</fullName>
    </submittedName>
</protein>
<comment type="caution">
    <text evidence="1">The sequence shown here is derived from an EMBL/GenBank/DDBJ whole genome shotgun (WGS) entry which is preliminary data.</text>
</comment>
<evidence type="ECO:0000313" key="2">
    <source>
        <dbReference type="Proteomes" id="UP000596742"/>
    </source>
</evidence>
<keyword evidence="2" id="KW-1185">Reference proteome</keyword>
<reference evidence="1" key="1">
    <citation type="submission" date="2018-11" db="EMBL/GenBank/DDBJ databases">
        <authorList>
            <person name="Alioto T."/>
            <person name="Alioto T."/>
        </authorList>
    </citation>
    <scope>NUCLEOTIDE SEQUENCE</scope>
</reference>
<evidence type="ECO:0000313" key="1">
    <source>
        <dbReference type="EMBL" id="VDI00472.1"/>
    </source>
</evidence>
<dbReference type="Proteomes" id="UP000596742">
    <property type="component" value="Unassembled WGS sequence"/>
</dbReference>
<sequence length="107" mass="12040">MIVIRERKTKMVSLIDSLLPEQWKEVSLGEKGDGFAEYHLNRQRNHPDPNTLRLFLTNDDGDPVTAMIKGTQPNDDPFKAVNACEFKLKGEEVVGIDICGDVVLKKT</sequence>
<dbReference type="EMBL" id="UYJE01001235">
    <property type="protein sequence ID" value="VDI00472.1"/>
    <property type="molecule type" value="Genomic_DNA"/>
</dbReference>
<proteinExistence type="predicted"/>
<gene>
    <name evidence="1" type="ORF">MGAL_10B064317</name>
</gene>
<dbReference type="OrthoDB" id="6092508at2759"/>
<accession>A0A8B6C5X8</accession>
<dbReference type="AlphaFoldDB" id="A0A8B6C5X8"/>
<name>A0A8B6C5X8_MYTGA</name>